<feature type="transmembrane region" description="Helical" evidence="5">
    <location>
        <begin position="209"/>
        <end position="231"/>
    </location>
</feature>
<feature type="transmembrane region" description="Helical" evidence="5">
    <location>
        <begin position="81"/>
        <end position="102"/>
    </location>
</feature>
<protein>
    <submittedName>
        <fullName evidence="7">SulP family inorganic anion transporter</fullName>
    </submittedName>
</protein>
<dbReference type="InterPro" id="IPR011547">
    <property type="entry name" value="SLC26A/SulP_dom"/>
</dbReference>
<evidence type="ECO:0000256" key="4">
    <source>
        <dbReference type="ARBA" id="ARBA00023136"/>
    </source>
</evidence>
<feature type="transmembrane region" description="Helical" evidence="5">
    <location>
        <begin position="169"/>
        <end position="188"/>
    </location>
</feature>
<organism evidence="7 8">
    <name type="scientific">Cohnella lubricantis</name>
    <dbReference type="NCBI Taxonomy" id="2163172"/>
    <lineage>
        <taxon>Bacteria</taxon>
        <taxon>Bacillati</taxon>
        <taxon>Bacillota</taxon>
        <taxon>Bacilli</taxon>
        <taxon>Bacillales</taxon>
        <taxon>Paenibacillaceae</taxon>
        <taxon>Cohnella</taxon>
    </lineage>
</organism>
<dbReference type="PROSITE" id="PS50801">
    <property type="entry name" value="STAS"/>
    <property type="match status" value="1"/>
</dbReference>
<evidence type="ECO:0000313" key="7">
    <source>
        <dbReference type="EMBL" id="MBB6679120.1"/>
    </source>
</evidence>
<feature type="transmembrane region" description="Helical" evidence="5">
    <location>
        <begin position="348"/>
        <end position="381"/>
    </location>
</feature>
<comment type="subcellular location">
    <subcellularLocation>
        <location evidence="1">Membrane</location>
        <topology evidence="1">Multi-pass membrane protein</topology>
    </subcellularLocation>
</comment>
<proteinExistence type="predicted"/>
<feature type="transmembrane region" description="Helical" evidence="5">
    <location>
        <begin position="43"/>
        <end position="60"/>
    </location>
</feature>
<dbReference type="Proteomes" id="UP000574133">
    <property type="component" value="Unassembled WGS sequence"/>
</dbReference>
<dbReference type="RefSeq" id="WP_185180386.1">
    <property type="nucleotide sequence ID" value="NZ_CBCSEP010000037.1"/>
</dbReference>
<feature type="transmembrane region" description="Helical" evidence="5">
    <location>
        <begin position="114"/>
        <end position="132"/>
    </location>
</feature>
<dbReference type="Gene3D" id="3.30.750.24">
    <property type="entry name" value="STAS domain"/>
    <property type="match status" value="1"/>
</dbReference>
<feature type="transmembrane region" description="Helical" evidence="5">
    <location>
        <begin position="290"/>
        <end position="309"/>
    </location>
</feature>
<reference evidence="7 8" key="1">
    <citation type="submission" date="2020-08" db="EMBL/GenBank/DDBJ databases">
        <title>Cohnella phylogeny.</title>
        <authorList>
            <person name="Dunlap C."/>
        </authorList>
    </citation>
    <scope>NUCLEOTIDE SEQUENCE [LARGE SCALE GENOMIC DNA]</scope>
    <source>
        <strain evidence="7 8">DSM 103658</strain>
    </source>
</reference>
<keyword evidence="2 5" id="KW-0812">Transmembrane</keyword>
<comment type="caution">
    <text evidence="7">The sequence shown here is derived from an EMBL/GenBank/DDBJ whole genome shotgun (WGS) entry which is preliminary data.</text>
</comment>
<dbReference type="InterPro" id="IPR002645">
    <property type="entry name" value="STAS_dom"/>
</dbReference>
<dbReference type="Pfam" id="PF01740">
    <property type="entry name" value="STAS"/>
    <property type="match status" value="1"/>
</dbReference>
<keyword evidence="8" id="KW-1185">Reference proteome</keyword>
<accession>A0A841TIS8</accession>
<feature type="transmembrane region" description="Helical" evidence="5">
    <location>
        <begin position="259"/>
        <end position="278"/>
    </location>
</feature>
<evidence type="ECO:0000256" key="5">
    <source>
        <dbReference type="SAM" id="Phobius"/>
    </source>
</evidence>
<feature type="domain" description="STAS" evidence="6">
    <location>
        <begin position="396"/>
        <end position="483"/>
    </location>
</feature>
<dbReference type="PANTHER" id="PTHR43310:SF1">
    <property type="entry name" value="SULFATE TRANSPORTER YBAR-RELATED"/>
    <property type="match status" value="1"/>
</dbReference>
<dbReference type="Pfam" id="PF00916">
    <property type="entry name" value="Sulfate_transp"/>
    <property type="match status" value="1"/>
</dbReference>
<dbReference type="SUPFAM" id="SSF52091">
    <property type="entry name" value="SpoIIaa-like"/>
    <property type="match status" value="1"/>
</dbReference>
<dbReference type="PANTHER" id="PTHR43310">
    <property type="entry name" value="SULFATE TRANSPORTER YBAR-RELATED"/>
    <property type="match status" value="1"/>
</dbReference>
<evidence type="ECO:0000256" key="2">
    <source>
        <dbReference type="ARBA" id="ARBA00022692"/>
    </source>
</evidence>
<dbReference type="EMBL" id="JACJVN010000071">
    <property type="protein sequence ID" value="MBB6679120.1"/>
    <property type="molecule type" value="Genomic_DNA"/>
</dbReference>
<dbReference type="InterPro" id="IPR036513">
    <property type="entry name" value="STAS_dom_sf"/>
</dbReference>
<evidence type="ECO:0000313" key="8">
    <source>
        <dbReference type="Proteomes" id="UP000574133"/>
    </source>
</evidence>
<feature type="transmembrane region" description="Helical" evidence="5">
    <location>
        <begin position="315"/>
        <end position="336"/>
    </location>
</feature>
<evidence type="ECO:0000259" key="6">
    <source>
        <dbReference type="PROSITE" id="PS50801"/>
    </source>
</evidence>
<keyword evidence="3 5" id="KW-1133">Transmembrane helix</keyword>
<dbReference type="AlphaFoldDB" id="A0A841TIS8"/>
<evidence type="ECO:0000256" key="1">
    <source>
        <dbReference type="ARBA" id="ARBA00004141"/>
    </source>
</evidence>
<dbReference type="GO" id="GO:0016020">
    <property type="term" value="C:membrane"/>
    <property type="evidence" value="ECO:0007669"/>
    <property type="project" value="UniProtKB-SubCell"/>
</dbReference>
<evidence type="ECO:0000256" key="3">
    <source>
        <dbReference type="ARBA" id="ARBA00022989"/>
    </source>
</evidence>
<gene>
    <name evidence="7" type="ORF">H4Q31_17660</name>
</gene>
<dbReference type="CDD" id="cd07042">
    <property type="entry name" value="STAS_SulP_like_sulfate_transporter"/>
    <property type="match status" value="1"/>
</dbReference>
<feature type="transmembrane region" description="Helical" evidence="5">
    <location>
        <begin position="144"/>
        <end position="163"/>
    </location>
</feature>
<sequence>MYAKLKNAWFFNVRKDILSGMTVALALIPEAIAFSILAGVDPMVGLYASFCIAVTISLVGGRMGMISAATGAMASLMGPIIAKYGIEYLFAASILTGILQYVMGLLKFGKLFTFIPHSVVTGFVNALAILIFMAQLTNFEGANWIMYLMVAGTLAVIYLFPLLTKAVPSALVAIIIMTALSMLLHLDLRTVGDMGEIKQALPFFHLPDIELSLHAVWTILPFSLALAVVGITESMMTASLVDELTETKSDKNKEIRGQGIANVVSGLFGGMAGCAMIGQTMINVKSGGRSRLSTFVSGVFLLFLILVLGDVVKQIPMAALVGVMFMVSIGTFDWNSLRTLVKVPRGDAFVMIVTVVLVVITSDLAIGVVTGVVLSALLYGWKSARVHAHASVSEGGVKTYRITGQMFFGTMTRFADLFDYKGDPDRVVIDFSATHLWDHSAVTAIAKAVAKYEQNGKRATIAGLNEESQALVDRSGLAVPAGH</sequence>
<keyword evidence="4 5" id="KW-0472">Membrane</keyword>
<name>A0A841TIS8_9BACL</name>
<dbReference type="InterPro" id="IPR052706">
    <property type="entry name" value="Membrane-Transporter-like"/>
</dbReference>